<evidence type="ECO:0000259" key="2">
    <source>
        <dbReference type="PROSITE" id="PS51194"/>
    </source>
</evidence>
<protein>
    <submittedName>
        <fullName evidence="3">DEAD-box ATP-dependent RNA helicase 20</fullName>
    </submittedName>
</protein>
<dbReference type="InterPro" id="IPR001650">
    <property type="entry name" value="Helicase_C-like"/>
</dbReference>
<dbReference type="SUPFAM" id="SSF52540">
    <property type="entry name" value="P-loop containing nucleoside triphosphate hydrolases"/>
    <property type="match status" value="1"/>
</dbReference>
<evidence type="ECO:0000313" key="3">
    <source>
        <dbReference type="EMBL" id="PWA62957.1"/>
    </source>
</evidence>
<dbReference type="AlphaFoldDB" id="A0A2U1MNY4"/>
<keyword evidence="1" id="KW-0694">RNA-binding</keyword>
<sequence length="119" mass="13379">MTELFVDVKNMKYVISYDFPCSLEAYVHRIGRIGRAKAKWTTYSFFTAANSRFAEELIAIFQEAVQKVNPDLAATGRGINGHLKCRLMVNALSVINKGIGHNTAQVRTQVALLKHKLDH</sequence>
<dbReference type="STRING" id="35608.A0A2U1MNY4"/>
<evidence type="ECO:0000313" key="4">
    <source>
        <dbReference type="Proteomes" id="UP000245207"/>
    </source>
</evidence>
<proteinExistence type="predicted"/>
<dbReference type="EMBL" id="PKPP01004739">
    <property type="protein sequence ID" value="PWA62957.1"/>
    <property type="molecule type" value="Genomic_DNA"/>
</dbReference>
<dbReference type="Pfam" id="PF00271">
    <property type="entry name" value="Helicase_C"/>
    <property type="match status" value="1"/>
</dbReference>
<dbReference type="PROSITE" id="PS51194">
    <property type="entry name" value="HELICASE_CTER"/>
    <property type="match status" value="1"/>
</dbReference>
<name>A0A2U1MNY4_ARTAN</name>
<keyword evidence="4" id="KW-1185">Reference proteome</keyword>
<dbReference type="GO" id="GO:0004386">
    <property type="term" value="F:helicase activity"/>
    <property type="evidence" value="ECO:0007669"/>
    <property type="project" value="UniProtKB-KW"/>
</dbReference>
<organism evidence="3 4">
    <name type="scientific">Artemisia annua</name>
    <name type="common">Sweet wormwood</name>
    <dbReference type="NCBI Taxonomy" id="35608"/>
    <lineage>
        <taxon>Eukaryota</taxon>
        <taxon>Viridiplantae</taxon>
        <taxon>Streptophyta</taxon>
        <taxon>Embryophyta</taxon>
        <taxon>Tracheophyta</taxon>
        <taxon>Spermatophyta</taxon>
        <taxon>Magnoliopsida</taxon>
        <taxon>eudicotyledons</taxon>
        <taxon>Gunneridae</taxon>
        <taxon>Pentapetalae</taxon>
        <taxon>asterids</taxon>
        <taxon>campanulids</taxon>
        <taxon>Asterales</taxon>
        <taxon>Asteraceae</taxon>
        <taxon>Asteroideae</taxon>
        <taxon>Anthemideae</taxon>
        <taxon>Artemisiinae</taxon>
        <taxon>Artemisia</taxon>
    </lineage>
</organism>
<comment type="caution">
    <text evidence="3">The sequence shown here is derived from an EMBL/GenBank/DDBJ whole genome shotgun (WGS) entry which is preliminary data.</text>
</comment>
<keyword evidence="3" id="KW-0547">Nucleotide-binding</keyword>
<dbReference type="Proteomes" id="UP000245207">
    <property type="component" value="Unassembled WGS sequence"/>
</dbReference>
<reference evidence="3 4" key="1">
    <citation type="journal article" date="2018" name="Mol. Plant">
        <title>The genome of Artemisia annua provides insight into the evolution of Asteraceae family and artemisinin biosynthesis.</title>
        <authorList>
            <person name="Shen Q."/>
            <person name="Zhang L."/>
            <person name="Liao Z."/>
            <person name="Wang S."/>
            <person name="Yan T."/>
            <person name="Shi P."/>
            <person name="Liu M."/>
            <person name="Fu X."/>
            <person name="Pan Q."/>
            <person name="Wang Y."/>
            <person name="Lv Z."/>
            <person name="Lu X."/>
            <person name="Zhang F."/>
            <person name="Jiang W."/>
            <person name="Ma Y."/>
            <person name="Chen M."/>
            <person name="Hao X."/>
            <person name="Li L."/>
            <person name="Tang Y."/>
            <person name="Lv G."/>
            <person name="Zhou Y."/>
            <person name="Sun X."/>
            <person name="Brodelius P.E."/>
            <person name="Rose J.K.C."/>
            <person name="Tang K."/>
        </authorList>
    </citation>
    <scope>NUCLEOTIDE SEQUENCE [LARGE SCALE GENOMIC DNA]</scope>
    <source>
        <strain evidence="4">cv. Huhao1</strain>
        <tissue evidence="3">Leaf</tissue>
    </source>
</reference>
<dbReference type="GO" id="GO:0003723">
    <property type="term" value="F:RNA binding"/>
    <property type="evidence" value="ECO:0007669"/>
    <property type="project" value="UniProtKB-KW"/>
</dbReference>
<dbReference type="PANTHER" id="PTHR47958">
    <property type="entry name" value="ATP-DEPENDENT RNA HELICASE DBP3"/>
    <property type="match status" value="1"/>
</dbReference>
<gene>
    <name evidence="3" type="ORF">CTI12_AA359160</name>
</gene>
<dbReference type="Gene3D" id="3.40.50.300">
    <property type="entry name" value="P-loop containing nucleotide triphosphate hydrolases"/>
    <property type="match status" value="1"/>
</dbReference>
<dbReference type="InterPro" id="IPR027417">
    <property type="entry name" value="P-loop_NTPase"/>
</dbReference>
<feature type="domain" description="Helicase C-terminal" evidence="2">
    <location>
        <begin position="1"/>
        <end position="76"/>
    </location>
</feature>
<keyword evidence="3" id="KW-0347">Helicase</keyword>
<keyword evidence="3" id="KW-0378">Hydrolase</keyword>
<keyword evidence="3" id="KW-0067">ATP-binding</keyword>
<accession>A0A2U1MNY4</accession>
<dbReference type="OrthoDB" id="196131at2759"/>
<evidence type="ECO:0000256" key="1">
    <source>
        <dbReference type="ARBA" id="ARBA00022884"/>
    </source>
</evidence>